<evidence type="ECO:0000313" key="2">
    <source>
        <dbReference type="EMBL" id="MBB2921312.1"/>
    </source>
</evidence>
<dbReference type="Proteomes" id="UP000518206">
    <property type="component" value="Unassembled WGS sequence"/>
</dbReference>
<evidence type="ECO:0000256" key="1">
    <source>
        <dbReference type="SAM" id="MobiDB-lite"/>
    </source>
</evidence>
<dbReference type="RefSeq" id="WP_183294351.1">
    <property type="nucleotide sequence ID" value="NZ_JACHVX010000001.1"/>
</dbReference>
<sequence length="57" mass="6437">MITVVALTETIPSDHTGHHPARQAGEVRQSATTYEEARDRIFAELPDGWRVIHLRTV</sequence>
<reference evidence="2 3" key="2">
    <citation type="submission" date="2020-08" db="EMBL/GenBank/DDBJ databases">
        <authorList>
            <person name="Partida-Martinez L."/>
            <person name="Huntemann M."/>
            <person name="Clum A."/>
            <person name="Wang J."/>
            <person name="Palaniappan K."/>
            <person name="Ritter S."/>
            <person name="Chen I.-M."/>
            <person name="Stamatis D."/>
            <person name="Reddy T."/>
            <person name="O'Malley R."/>
            <person name="Daum C."/>
            <person name="Shapiro N."/>
            <person name="Ivanova N."/>
            <person name="Kyrpides N."/>
            <person name="Woyke T."/>
        </authorList>
    </citation>
    <scope>NUCLEOTIDE SEQUENCE [LARGE SCALE GENOMIC DNA]</scope>
    <source>
        <strain evidence="2 3">RAS26</strain>
    </source>
</reference>
<organism evidence="2 3">
    <name type="scientific">Cellulomonas cellasea</name>
    <dbReference type="NCBI Taxonomy" id="43670"/>
    <lineage>
        <taxon>Bacteria</taxon>
        <taxon>Bacillati</taxon>
        <taxon>Actinomycetota</taxon>
        <taxon>Actinomycetes</taxon>
        <taxon>Micrococcales</taxon>
        <taxon>Cellulomonadaceae</taxon>
        <taxon>Cellulomonas</taxon>
    </lineage>
</organism>
<dbReference type="EMBL" id="JACHVX010000001">
    <property type="protein sequence ID" value="MBB2921312.1"/>
    <property type="molecule type" value="Genomic_DNA"/>
</dbReference>
<comment type="caution">
    <text evidence="2">The sequence shown here is derived from an EMBL/GenBank/DDBJ whole genome shotgun (WGS) entry which is preliminary data.</text>
</comment>
<proteinExistence type="predicted"/>
<protein>
    <submittedName>
        <fullName evidence="2">Uncharacterized protein</fullName>
    </submittedName>
</protein>
<gene>
    <name evidence="2" type="ORF">FHR80_000206</name>
</gene>
<accession>A0A7W4UBU7</accession>
<name>A0A7W4UBU7_9CELL</name>
<dbReference type="AlphaFoldDB" id="A0A7W4UBU7"/>
<reference evidence="2 3" key="1">
    <citation type="submission" date="2020-08" db="EMBL/GenBank/DDBJ databases">
        <title>The Agave Microbiome: Exploring the role of microbial communities in plant adaptations to desert environments.</title>
        <authorList>
            <person name="Partida-Martinez L.P."/>
        </authorList>
    </citation>
    <scope>NUCLEOTIDE SEQUENCE [LARGE SCALE GENOMIC DNA]</scope>
    <source>
        <strain evidence="2 3">RAS26</strain>
    </source>
</reference>
<evidence type="ECO:0000313" key="3">
    <source>
        <dbReference type="Proteomes" id="UP000518206"/>
    </source>
</evidence>
<feature type="region of interest" description="Disordered" evidence="1">
    <location>
        <begin position="9"/>
        <end position="32"/>
    </location>
</feature>